<proteinExistence type="predicted"/>
<dbReference type="RefSeq" id="WP_263711379.1">
    <property type="nucleotide sequence ID" value="NZ_JAOWKX010000002.1"/>
</dbReference>
<organism evidence="1 2">
    <name type="scientific">Fluctibacter corallii</name>
    <dbReference type="NCBI Taxonomy" id="2984329"/>
    <lineage>
        <taxon>Bacteria</taxon>
        <taxon>Pseudomonadati</taxon>
        <taxon>Pseudomonadota</taxon>
        <taxon>Gammaproteobacteria</taxon>
        <taxon>Alteromonadales</taxon>
        <taxon>Alteromonadaceae</taxon>
        <taxon>Fluctibacter</taxon>
    </lineage>
</organism>
<name>A0ABT3A6E7_9ALTE</name>
<evidence type="ECO:0000313" key="1">
    <source>
        <dbReference type="EMBL" id="MCV2884173.1"/>
    </source>
</evidence>
<keyword evidence="2" id="KW-1185">Reference proteome</keyword>
<reference evidence="1 2" key="1">
    <citation type="submission" date="2022-10" db="EMBL/GenBank/DDBJ databases">
        <title>Aestuariibacter sp. AA17 isolated from Montipora capitata coral fragment.</title>
        <authorList>
            <person name="Emsley S.A."/>
            <person name="Pfannmuller K.M."/>
            <person name="Loughran R.M."/>
            <person name="Shlafstein M."/>
            <person name="Papke E."/>
            <person name="Saw J.H."/>
            <person name="Ushijima B."/>
            <person name="Videau P."/>
        </authorList>
    </citation>
    <scope>NUCLEOTIDE SEQUENCE [LARGE SCALE GENOMIC DNA]</scope>
    <source>
        <strain evidence="1 2">AA17</strain>
    </source>
</reference>
<sequence>MDLRIKGVFCRGKLSTAENTTVQIHTQVQRALYALPEDNHADWTDSIRQVVNRQPSENAILTC</sequence>
<dbReference type="EMBL" id="JAOWKX010000002">
    <property type="protein sequence ID" value="MCV2884173.1"/>
    <property type="molecule type" value="Genomic_DNA"/>
</dbReference>
<protein>
    <submittedName>
        <fullName evidence="1">Uncharacterized protein</fullName>
    </submittedName>
</protein>
<dbReference type="Proteomes" id="UP001652504">
    <property type="component" value="Unassembled WGS sequence"/>
</dbReference>
<accession>A0ABT3A6E7</accession>
<comment type="caution">
    <text evidence="1">The sequence shown here is derived from an EMBL/GenBank/DDBJ whole genome shotgun (WGS) entry which is preliminary data.</text>
</comment>
<evidence type="ECO:0000313" key="2">
    <source>
        <dbReference type="Proteomes" id="UP001652504"/>
    </source>
</evidence>
<gene>
    <name evidence="1" type="ORF">OE749_05660</name>
</gene>